<feature type="region of interest" description="Disordered" evidence="6">
    <location>
        <begin position="1"/>
        <end position="23"/>
    </location>
</feature>
<dbReference type="InterPro" id="IPR045054">
    <property type="entry name" value="P4HA-like"/>
</dbReference>
<dbReference type="Pfam" id="PF13640">
    <property type="entry name" value="2OG-FeII_Oxy_3"/>
    <property type="match status" value="1"/>
</dbReference>
<evidence type="ECO:0000313" key="9">
    <source>
        <dbReference type="Proteomes" id="UP000250043"/>
    </source>
</evidence>
<evidence type="ECO:0000256" key="6">
    <source>
        <dbReference type="SAM" id="MobiDB-lite"/>
    </source>
</evidence>
<dbReference type="PANTHER" id="PTHR10869">
    <property type="entry name" value="PROLYL 4-HYDROXYLASE ALPHA SUBUNIT"/>
    <property type="match status" value="1"/>
</dbReference>
<protein>
    <recommendedName>
        <fullName evidence="7">Fe2OG dioxygenase domain-containing protein</fullName>
    </recommendedName>
</protein>
<proteinExistence type="predicted"/>
<accession>A0A8E2J5K8</accession>
<dbReference type="EMBL" id="KV722339">
    <property type="protein sequence ID" value="OCH95048.1"/>
    <property type="molecule type" value="Genomic_DNA"/>
</dbReference>
<organism evidence="8 9">
    <name type="scientific">Obba rivulosa</name>
    <dbReference type="NCBI Taxonomy" id="1052685"/>
    <lineage>
        <taxon>Eukaryota</taxon>
        <taxon>Fungi</taxon>
        <taxon>Dikarya</taxon>
        <taxon>Basidiomycota</taxon>
        <taxon>Agaricomycotina</taxon>
        <taxon>Agaricomycetes</taxon>
        <taxon>Polyporales</taxon>
        <taxon>Gelatoporiaceae</taxon>
        <taxon>Obba</taxon>
    </lineage>
</organism>
<dbReference type="PANTHER" id="PTHR10869:SF236">
    <property type="entry name" value="PROLYL 4-HYDROXYLASE ALPHA SUBUNIT DOMAIN-CONTAINING PROTEIN"/>
    <property type="match status" value="1"/>
</dbReference>
<keyword evidence="2" id="KW-0479">Metal-binding</keyword>
<dbReference type="AlphaFoldDB" id="A0A8E2J5K8"/>
<dbReference type="GO" id="GO:0004656">
    <property type="term" value="F:procollagen-proline 4-dioxygenase activity"/>
    <property type="evidence" value="ECO:0007669"/>
    <property type="project" value="TreeGrafter"/>
</dbReference>
<dbReference type="GO" id="GO:0031418">
    <property type="term" value="F:L-ascorbic acid binding"/>
    <property type="evidence" value="ECO:0007669"/>
    <property type="project" value="InterPro"/>
</dbReference>
<dbReference type="Proteomes" id="UP000250043">
    <property type="component" value="Unassembled WGS sequence"/>
</dbReference>
<evidence type="ECO:0000256" key="4">
    <source>
        <dbReference type="ARBA" id="ARBA00023002"/>
    </source>
</evidence>
<name>A0A8E2J5K8_9APHY</name>
<keyword evidence="4" id="KW-0560">Oxidoreductase</keyword>
<dbReference type="PROSITE" id="PS51471">
    <property type="entry name" value="FE2OG_OXY"/>
    <property type="match status" value="1"/>
</dbReference>
<keyword evidence="5" id="KW-0408">Iron</keyword>
<dbReference type="GO" id="GO:0005506">
    <property type="term" value="F:iron ion binding"/>
    <property type="evidence" value="ECO:0007669"/>
    <property type="project" value="InterPro"/>
</dbReference>
<evidence type="ECO:0000256" key="2">
    <source>
        <dbReference type="ARBA" id="ARBA00022723"/>
    </source>
</evidence>
<dbReference type="InterPro" id="IPR005123">
    <property type="entry name" value="Oxoglu/Fe-dep_dioxygenase_dom"/>
</dbReference>
<dbReference type="InterPro" id="IPR006620">
    <property type="entry name" value="Pro_4_hyd_alph"/>
</dbReference>
<keyword evidence="3" id="KW-0223">Dioxygenase</keyword>
<feature type="domain" description="Fe2OG dioxygenase" evidence="7">
    <location>
        <begin position="125"/>
        <end position="237"/>
    </location>
</feature>
<sequence>MAKSGSKKTNASQTAPSPSPSNLVAFPNISPKHGLACRVLLENQILLLDGFLSSEECKNLVKFIDSQQLELTPPKKKGEAERVNYRHSITSAEIAQKLFDVLAPHIPEFSYPTRVKGRPDNATRPAHSLNSNIRMYKYTSGQYFGPHYDDSVRDAVTGEKSEWTLLLYLTGVEDGVKGGETIFYQSHKGRKQDAIVASLTRGTALLHRHGQDCMLHEGSPVTQGVKYILRSDVMFVD</sequence>
<dbReference type="Gene3D" id="2.60.120.620">
    <property type="entry name" value="q2cbj1_9rhob like domain"/>
    <property type="match status" value="1"/>
</dbReference>
<dbReference type="GO" id="GO:0005783">
    <property type="term" value="C:endoplasmic reticulum"/>
    <property type="evidence" value="ECO:0007669"/>
    <property type="project" value="TreeGrafter"/>
</dbReference>
<dbReference type="OrthoDB" id="69177at2759"/>
<dbReference type="InterPro" id="IPR044862">
    <property type="entry name" value="Pro_4_hyd_alph_FE2OG_OXY"/>
</dbReference>
<dbReference type="SMART" id="SM00702">
    <property type="entry name" value="P4Hc"/>
    <property type="match status" value="1"/>
</dbReference>
<evidence type="ECO:0000256" key="5">
    <source>
        <dbReference type="ARBA" id="ARBA00023004"/>
    </source>
</evidence>
<evidence type="ECO:0000256" key="1">
    <source>
        <dbReference type="ARBA" id="ARBA00001961"/>
    </source>
</evidence>
<evidence type="ECO:0000256" key="3">
    <source>
        <dbReference type="ARBA" id="ARBA00022964"/>
    </source>
</evidence>
<comment type="cofactor">
    <cofactor evidence="1">
        <name>L-ascorbate</name>
        <dbReference type="ChEBI" id="CHEBI:38290"/>
    </cofactor>
</comment>
<gene>
    <name evidence="8" type="ORF">OBBRIDRAFT_721574</name>
</gene>
<reference evidence="8 9" key="1">
    <citation type="submission" date="2016-07" db="EMBL/GenBank/DDBJ databases">
        <title>Draft genome of the white-rot fungus Obba rivulosa 3A-2.</title>
        <authorList>
            <consortium name="DOE Joint Genome Institute"/>
            <person name="Miettinen O."/>
            <person name="Riley R."/>
            <person name="Acob R."/>
            <person name="Barry K."/>
            <person name="Cullen D."/>
            <person name="De Vries R."/>
            <person name="Hainaut M."/>
            <person name="Hatakka A."/>
            <person name="Henrissat B."/>
            <person name="Hilden K."/>
            <person name="Kuo R."/>
            <person name="Labutti K."/>
            <person name="Lipzen A."/>
            <person name="Makela M.R."/>
            <person name="Sandor L."/>
            <person name="Spatafora J.W."/>
            <person name="Grigoriev I.V."/>
            <person name="Hibbett D.S."/>
        </authorList>
    </citation>
    <scope>NUCLEOTIDE SEQUENCE [LARGE SCALE GENOMIC DNA]</scope>
    <source>
        <strain evidence="8 9">3A-2</strain>
    </source>
</reference>
<keyword evidence="9" id="KW-1185">Reference proteome</keyword>
<evidence type="ECO:0000313" key="8">
    <source>
        <dbReference type="EMBL" id="OCH95048.1"/>
    </source>
</evidence>
<evidence type="ECO:0000259" key="7">
    <source>
        <dbReference type="PROSITE" id="PS51471"/>
    </source>
</evidence>
<feature type="compositionally biased region" description="Polar residues" evidence="6">
    <location>
        <begin position="7"/>
        <end position="22"/>
    </location>
</feature>